<feature type="region of interest" description="Disordered" evidence="13">
    <location>
        <begin position="113"/>
        <end position="136"/>
    </location>
</feature>
<comment type="subcellular location">
    <subcellularLocation>
        <location evidence="2">Nucleus</location>
    </subcellularLocation>
</comment>
<evidence type="ECO:0000256" key="12">
    <source>
        <dbReference type="PROSITE-ProRule" id="PRU00042"/>
    </source>
</evidence>
<proteinExistence type="inferred from homology"/>
<dbReference type="PROSITE" id="PS50157">
    <property type="entry name" value="ZINC_FINGER_C2H2_2"/>
    <property type="match status" value="8"/>
</dbReference>
<protein>
    <recommendedName>
        <fullName evidence="14">C2H2-type domain-containing protein</fullName>
    </recommendedName>
</protein>
<dbReference type="InterPro" id="IPR050331">
    <property type="entry name" value="Zinc_finger"/>
</dbReference>
<feature type="domain" description="C2H2-type" evidence="14">
    <location>
        <begin position="510"/>
        <end position="537"/>
    </location>
</feature>
<evidence type="ECO:0000313" key="15">
    <source>
        <dbReference type="EnsemblMetazoa" id="CLYHEMP017550.1"/>
    </source>
</evidence>
<dbReference type="FunFam" id="3.30.160.60:FF:000624">
    <property type="entry name" value="zinc finger protein 697"/>
    <property type="match status" value="1"/>
</dbReference>
<feature type="domain" description="C2H2-type" evidence="14">
    <location>
        <begin position="286"/>
        <end position="313"/>
    </location>
</feature>
<feature type="compositionally biased region" description="Acidic residues" evidence="13">
    <location>
        <begin position="11"/>
        <end position="24"/>
    </location>
</feature>
<dbReference type="GO" id="GO:0010468">
    <property type="term" value="P:regulation of gene expression"/>
    <property type="evidence" value="ECO:0007669"/>
    <property type="project" value="TreeGrafter"/>
</dbReference>
<feature type="domain" description="C2H2-type" evidence="14">
    <location>
        <begin position="453"/>
        <end position="481"/>
    </location>
</feature>
<sequence length="561" mass="64510">MDTEVNSPSGDVEEDKEEGIEIDLEIVSSRKTDDHPELTIVPSSTKKTKEGDDVSSDDKEQKNEDGDADIPTYPGLHVVEVQANEEMKTSVNLEDYTAQILSEHQQRVLEELSLPASSKSDNGRRGNKLSETNQTRSDITSIELTKYTEKLVGEHHADAYLEMKISCEEDDILSDDEQEAVKECLQNLVRSVSLNLDPKNTTPPTTTATTKKIPRNSRLGGPHSHDYRRFVCFWCDRRFTIYSMFKVHVASHLEAVRVPCTICSKSFTTKSSLKDHMRTHTGERPYKCNQCGKTFVTSGKLTSHLKIHAGIYAHHCQLCGKKFREHYNLKMHMKMHERRAQEEKEPKKTKMWNCKECEAGFTRKEDLNSHKKEDHKTPHQLMLEERKLKRKAEEKEKAVNEDGVSAAKKRTLRTTGFTQKEDGTYVCDLCQKEFVKKDYLNRHLRRHESSTATDCGECGKTYRDKPTMRQHMVDAHGSEAKHYCNICKQGFVILSTLQRHMRIHLDSRPFTCDQCPGTYKSKEDLRRHKRTHEADRPYKCDICHNGFVDKSGLNRLCGFIP</sequence>
<keyword evidence="16" id="KW-1185">Reference proteome</keyword>
<evidence type="ECO:0000256" key="11">
    <source>
        <dbReference type="ARBA" id="ARBA00023242"/>
    </source>
</evidence>
<dbReference type="SUPFAM" id="SSF57667">
    <property type="entry name" value="beta-beta-alpha zinc fingers"/>
    <property type="match status" value="5"/>
</dbReference>
<dbReference type="OrthoDB" id="282973at2759"/>
<evidence type="ECO:0000256" key="7">
    <source>
        <dbReference type="ARBA" id="ARBA00022833"/>
    </source>
</evidence>
<name>A0A7M5X520_9CNID</name>
<feature type="domain" description="C2H2-type" evidence="14">
    <location>
        <begin position="352"/>
        <end position="380"/>
    </location>
</feature>
<dbReference type="Gene3D" id="3.30.160.60">
    <property type="entry name" value="Classic Zinc Finger"/>
    <property type="match status" value="6"/>
</dbReference>
<accession>A0A7M5X520</accession>
<evidence type="ECO:0000256" key="8">
    <source>
        <dbReference type="ARBA" id="ARBA00023015"/>
    </source>
</evidence>
<evidence type="ECO:0000256" key="6">
    <source>
        <dbReference type="ARBA" id="ARBA00022771"/>
    </source>
</evidence>
<dbReference type="PANTHER" id="PTHR16515">
    <property type="entry name" value="PR DOMAIN ZINC FINGER PROTEIN"/>
    <property type="match status" value="1"/>
</dbReference>
<keyword evidence="6 12" id="KW-0863">Zinc-finger</keyword>
<dbReference type="PANTHER" id="PTHR16515:SF66">
    <property type="entry name" value="C2H2-TYPE DOMAIN-CONTAINING PROTEIN"/>
    <property type="match status" value="1"/>
</dbReference>
<keyword evidence="4" id="KW-0479">Metal-binding</keyword>
<keyword evidence="11" id="KW-0539">Nucleus</keyword>
<dbReference type="EnsemblMetazoa" id="CLYHEMT017550.1">
    <property type="protein sequence ID" value="CLYHEMP017550.1"/>
    <property type="gene ID" value="CLYHEMG017550"/>
</dbReference>
<dbReference type="FunFam" id="3.30.160.60:FF:000446">
    <property type="entry name" value="Zinc finger protein"/>
    <property type="match status" value="1"/>
</dbReference>
<evidence type="ECO:0000256" key="4">
    <source>
        <dbReference type="ARBA" id="ARBA00022723"/>
    </source>
</evidence>
<feature type="domain" description="C2H2-type" evidence="14">
    <location>
        <begin position="425"/>
        <end position="452"/>
    </location>
</feature>
<feature type="domain" description="C2H2-type" evidence="14">
    <location>
        <begin position="258"/>
        <end position="285"/>
    </location>
</feature>
<feature type="domain" description="C2H2-type" evidence="14">
    <location>
        <begin position="482"/>
        <end position="509"/>
    </location>
</feature>
<evidence type="ECO:0000259" key="14">
    <source>
        <dbReference type="PROSITE" id="PS50157"/>
    </source>
</evidence>
<dbReference type="GO" id="GO:0008270">
    <property type="term" value="F:zinc ion binding"/>
    <property type="evidence" value="ECO:0007669"/>
    <property type="project" value="UniProtKB-KW"/>
</dbReference>
<feature type="compositionally biased region" description="Basic and acidic residues" evidence="13">
    <location>
        <begin position="28"/>
        <end position="37"/>
    </location>
</feature>
<evidence type="ECO:0000256" key="9">
    <source>
        <dbReference type="ARBA" id="ARBA00023125"/>
    </source>
</evidence>
<feature type="compositionally biased region" description="Basic and acidic residues" evidence="13">
    <location>
        <begin position="47"/>
        <end position="65"/>
    </location>
</feature>
<evidence type="ECO:0000256" key="2">
    <source>
        <dbReference type="ARBA" id="ARBA00004123"/>
    </source>
</evidence>
<keyword evidence="5" id="KW-0677">Repeat</keyword>
<dbReference type="Pfam" id="PF13894">
    <property type="entry name" value="zf-C2H2_4"/>
    <property type="match status" value="1"/>
</dbReference>
<keyword evidence="9" id="KW-0238">DNA-binding</keyword>
<evidence type="ECO:0000256" key="13">
    <source>
        <dbReference type="SAM" id="MobiDB-lite"/>
    </source>
</evidence>
<keyword evidence="7" id="KW-0862">Zinc</keyword>
<feature type="region of interest" description="Disordered" evidence="13">
    <location>
        <begin position="195"/>
        <end position="219"/>
    </location>
</feature>
<keyword evidence="10" id="KW-0804">Transcription</keyword>
<feature type="region of interest" description="Disordered" evidence="13">
    <location>
        <begin position="1"/>
        <end position="74"/>
    </location>
</feature>
<comment type="similarity">
    <text evidence="3">Belongs to the krueppel C2H2-type zinc-finger protein family.</text>
</comment>
<dbReference type="InterPro" id="IPR013087">
    <property type="entry name" value="Znf_C2H2_type"/>
</dbReference>
<dbReference type="FunFam" id="3.30.160.60:FF:002110">
    <property type="entry name" value="Zinc finger protein 1053"/>
    <property type="match status" value="1"/>
</dbReference>
<evidence type="ECO:0000256" key="5">
    <source>
        <dbReference type="ARBA" id="ARBA00022737"/>
    </source>
</evidence>
<dbReference type="Pfam" id="PF00096">
    <property type="entry name" value="zf-C2H2"/>
    <property type="match status" value="3"/>
</dbReference>
<feature type="domain" description="C2H2-type" evidence="14">
    <location>
        <begin position="314"/>
        <end position="341"/>
    </location>
</feature>
<evidence type="ECO:0000256" key="10">
    <source>
        <dbReference type="ARBA" id="ARBA00023163"/>
    </source>
</evidence>
<dbReference type="Proteomes" id="UP000594262">
    <property type="component" value="Unplaced"/>
</dbReference>
<feature type="compositionally biased region" description="Low complexity" evidence="13">
    <location>
        <begin position="198"/>
        <end position="211"/>
    </location>
</feature>
<keyword evidence="8" id="KW-0805">Transcription regulation</keyword>
<evidence type="ECO:0000256" key="1">
    <source>
        <dbReference type="ARBA" id="ARBA00003767"/>
    </source>
</evidence>
<dbReference type="GO" id="GO:0005634">
    <property type="term" value="C:nucleus"/>
    <property type="evidence" value="ECO:0007669"/>
    <property type="project" value="UniProtKB-SubCell"/>
</dbReference>
<dbReference type="GO" id="GO:0003677">
    <property type="term" value="F:DNA binding"/>
    <property type="evidence" value="ECO:0007669"/>
    <property type="project" value="UniProtKB-KW"/>
</dbReference>
<comment type="function">
    <text evidence="1">May be involved in transcriptional regulation.</text>
</comment>
<dbReference type="AlphaFoldDB" id="A0A7M5X520"/>
<organism evidence="15 16">
    <name type="scientific">Clytia hemisphaerica</name>
    <dbReference type="NCBI Taxonomy" id="252671"/>
    <lineage>
        <taxon>Eukaryota</taxon>
        <taxon>Metazoa</taxon>
        <taxon>Cnidaria</taxon>
        <taxon>Hydrozoa</taxon>
        <taxon>Hydroidolina</taxon>
        <taxon>Leptothecata</taxon>
        <taxon>Obeliida</taxon>
        <taxon>Clytiidae</taxon>
        <taxon>Clytia</taxon>
    </lineage>
</organism>
<dbReference type="Pfam" id="PF13465">
    <property type="entry name" value="zf-H2C2_2"/>
    <property type="match status" value="1"/>
</dbReference>
<dbReference type="Pfam" id="PF13912">
    <property type="entry name" value="zf-C2H2_6"/>
    <property type="match status" value="1"/>
</dbReference>
<dbReference type="SMART" id="SM00355">
    <property type="entry name" value="ZnF_C2H2"/>
    <property type="match status" value="9"/>
</dbReference>
<evidence type="ECO:0000256" key="3">
    <source>
        <dbReference type="ARBA" id="ARBA00006991"/>
    </source>
</evidence>
<reference evidence="15" key="1">
    <citation type="submission" date="2021-01" db="UniProtKB">
        <authorList>
            <consortium name="EnsemblMetazoa"/>
        </authorList>
    </citation>
    <scope>IDENTIFICATION</scope>
</reference>
<dbReference type="PROSITE" id="PS00028">
    <property type="entry name" value="ZINC_FINGER_C2H2_1"/>
    <property type="match status" value="8"/>
</dbReference>
<dbReference type="InterPro" id="IPR036236">
    <property type="entry name" value="Znf_C2H2_sf"/>
</dbReference>
<evidence type="ECO:0000313" key="16">
    <source>
        <dbReference type="Proteomes" id="UP000594262"/>
    </source>
</evidence>